<feature type="transmembrane region" description="Helical" evidence="1">
    <location>
        <begin position="43"/>
        <end position="61"/>
    </location>
</feature>
<evidence type="ECO:0000313" key="3">
    <source>
        <dbReference type="Proteomes" id="UP000252797"/>
    </source>
</evidence>
<keyword evidence="1" id="KW-0472">Membrane</keyword>
<comment type="caution">
    <text evidence="2">The sequence shown here is derived from an EMBL/GenBank/DDBJ whole genome shotgun (WGS) entry which is preliminary data.</text>
</comment>
<organism evidence="2 3">
    <name type="scientific">Enterococcus durans</name>
    <dbReference type="NCBI Taxonomy" id="53345"/>
    <lineage>
        <taxon>Bacteria</taxon>
        <taxon>Bacillati</taxon>
        <taxon>Bacillota</taxon>
        <taxon>Bacilli</taxon>
        <taxon>Lactobacillales</taxon>
        <taxon>Enterococcaceae</taxon>
        <taxon>Enterococcus</taxon>
    </lineage>
</organism>
<dbReference type="RefSeq" id="WP_113846083.1">
    <property type="nucleotide sequence ID" value="NZ_LEPB01000004.1"/>
</dbReference>
<sequence length="77" mass="8245">MIKPIVKLGVNVLAGISLFVSPVIISQSISAKGVFGEQYLIEYAGTLLVHSLAILFLAFSLNRFIDAIHVISSASKN</sequence>
<evidence type="ECO:0000313" key="2">
    <source>
        <dbReference type="EMBL" id="RCA11376.1"/>
    </source>
</evidence>
<protein>
    <submittedName>
        <fullName evidence="2">Uncharacterized protein</fullName>
    </submittedName>
</protein>
<dbReference type="EMBL" id="LEPB01000004">
    <property type="protein sequence ID" value="RCA11376.1"/>
    <property type="molecule type" value="Genomic_DNA"/>
</dbReference>
<dbReference type="AlphaFoldDB" id="A0A367CFV4"/>
<feature type="transmembrane region" description="Helical" evidence="1">
    <location>
        <begin position="12"/>
        <end position="31"/>
    </location>
</feature>
<keyword evidence="1" id="KW-0812">Transmembrane</keyword>
<dbReference type="Proteomes" id="UP000252797">
    <property type="component" value="Unassembled WGS sequence"/>
</dbReference>
<evidence type="ECO:0000256" key="1">
    <source>
        <dbReference type="SAM" id="Phobius"/>
    </source>
</evidence>
<name>A0A367CFV4_9ENTE</name>
<gene>
    <name evidence="2" type="ORF">EA71_02134</name>
</gene>
<dbReference type="STRING" id="53345.LIU_11175"/>
<proteinExistence type="predicted"/>
<reference evidence="2 3" key="1">
    <citation type="submission" date="2015-06" db="EMBL/GenBank/DDBJ databases">
        <title>The Genome Sequence of Enterococcus durans 4EA1.</title>
        <authorList>
            <consortium name="The Broad Institute Genomics Platform"/>
            <consortium name="The Broad Institute Genome Sequencing Center for Infectious Disease"/>
            <person name="Earl A.M."/>
            <person name="Van Tyne D."/>
            <person name="Lebreton F."/>
            <person name="Saavedra J.T."/>
            <person name="Gilmore M.S."/>
            <person name="Manson Mcguire A."/>
            <person name="Clock S."/>
            <person name="Crupain M."/>
            <person name="Rangan U."/>
            <person name="Young S."/>
            <person name="Abouelleil A."/>
            <person name="Cao P."/>
            <person name="Chapman S.B."/>
            <person name="Griggs A."/>
            <person name="Priest M."/>
            <person name="Shea T."/>
            <person name="Wortman J."/>
            <person name="Nusbaum C."/>
            <person name="Birren B."/>
        </authorList>
    </citation>
    <scope>NUCLEOTIDE SEQUENCE [LARGE SCALE GENOMIC DNA]</scope>
    <source>
        <strain evidence="2 3">4EA1</strain>
    </source>
</reference>
<keyword evidence="1" id="KW-1133">Transmembrane helix</keyword>
<accession>A0A367CFV4</accession>